<reference evidence="2 3" key="1">
    <citation type="submission" date="2018-05" db="EMBL/GenBank/DDBJ databases">
        <title>Streptomyces venezuelae.</title>
        <authorList>
            <person name="Kim W."/>
            <person name="Lee N."/>
            <person name="Cho B.-K."/>
        </authorList>
    </citation>
    <scope>NUCLEOTIDE SEQUENCE [LARGE SCALE GENOMIC DNA]</scope>
    <source>
        <strain evidence="2 3">ATCC 15068</strain>
    </source>
</reference>
<dbReference type="Pfam" id="PF14024">
    <property type="entry name" value="DUF4240"/>
    <property type="match status" value="1"/>
</dbReference>
<dbReference type="Proteomes" id="UP000324106">
    <property type="component" value="Chromosome"/>
</dbReference>
<evidence type="ECO:0000313" key="3">
    <source>
        <dbReference type="Proteomes" id="UP000324106"/>
    </source>
</evidence>
<proteinExistence type="predicted"/>
<sequence length="174" mass="18766">MRKRHVRSWAWEGTLDESEFWEIVEASARGGAGAGGDVSNRCGMIAAQLAERTPDQVTGFADVLAESLFRLDLRVLADTPVKGAVSRSGRPVPLSEDGFLYARCAVILAGRRAYGEVLANPSGADFSPYTSDEAAVAEELLEAAPTAFRRVTGAEWEHVEPFDCETGSNEDGWS</sequence>
<gene>
    <name evidence="2" type="ORF">DEJ46_17915</name>
</gene>
<dbReference type="EMBL" id="CP029194">
    <property type="protein sequence ID" value="QES20768.1"/>
    <property type="molecule type" value="Genomic_DNA"/>
</dbReference>
<dbReference type="OrthoDB" id="6200718at2"/>
<accession>A0A5P2AT96</accession>
<evidence type="ECO:0000313" key="2">
    <source>
        <dbReference type="EMBL" id="QES20768.1"/>
    </source>
</evidence>
<evidence type="ECO:0000259" key="1">
    <source>
        <dbReference type="Pfam" id="PF14024"/>
    </source>
</evidence>
<protein>
    <recommendedName>
        <fullName evidence="1">DUF4240 domain-containing protein</fullName>
    </recommendedName>
</protein>
<name>A0A5P2AT96_STRVZ</name>
<organism evidence="2 3">
    <name type="scientific">Streptomyces venezuelae</name>
    <dbReference type="NCBI Taxonomy" id="54571"/>
    <lineage>
        <taxon>Bacteria</taxon>
        <taxon>Bacillati</taxon>
        <taxon>Actinomycetota</taxon>
        <taxon>Actinomycetes</taxon>
        <taxon>Kitasatosporales</taxon>
        <taxon>Streptomycetaceae</taxon>
        <taxon>Streptomyces</taxon>
    </lineage>
</organism>
<feature type="domain" description="DUF4240" evidence="1">
    <location>
        <begin position="16"/>
        <end position="149"/>
    </location>
</feature>
<dbReference type="AlphaFoldDB" id="A0A5P2AT96"/>
<dbReference type="InterPro" id="IPR025334">
    <property type="entry name" value="DUF4240"/>
</dbReference>